<evidence type="ECO:0000256" key="4">
    <source>
        <dbReference type="ARBA" id="ARBA00035206"/>
    </source>
</evidence>
<dbReference type="SMART" id="SM00739">
    <property type="entry name" value="KOW"/>
    <property type="match status" value="1"/>
</dbReference>
<dbReference type="Gene3D" id="2.30.30.30">
    <property type="match status" value="1"/>
</dbReference>
<dbReference type="Proteomes" id="UP000051017">
    <property type="component" value="Unassembled WGS sequence"/>
</dbReference>
<keyword evidence="3 5" id="KW-0687">Ribonucleoprotein</keyword>
<dbReference type="GO" id="GO:0019843">
    <property type="term" value="F:rRNA binding"/>
    <property type="evidence" value="ECO:0007669"/>
    <property type="project" value="UniProtKB-UniRule"/>
</dbReference>
<dbReference type="GO" id="GO:1990904">
    <property type="term" value="C:ribonucleoprotein complex"/>
    <property type="evidence" value="ECO:0007669"/>
    <property type="project" value="UniProtKB-KW"/>
</dbReference>
<protein>
    <recommendedName>
        <fullName evidence="4 5">Large ribosomal subunit protein uL24</fullName>
    </recommendedName>
</protein>
<dbReference type="InterPro" id="IPR008991">
    <property type="entry name" value="Translation_prot_SH3-like_sf"/>
</dbReference>
<comment type="subunit">
    <text evidence="5">Part of the 50S ribosomal subunit.</text>
</comment>
<dbReference type="GO" id="GO:0006412">
    <property type="term" value="P:translation"/>
    <property type="evidence" value="ECO:0007669"/>
    <property type="project" value="UniProtKB-UniRule"/>
</dbReference>
<comment type="similarity">
    <text evidence="1 5 6">Belongs to the universal ribosomal protein uL24 family.</text>
</comment>
<dbReference type="GO" id="GO:0005840">
    <property type="term" value="C:ribosome"/>
    <property type="evidence" value="ECO:0007669"/>
    <property type="project" value="UniProtKB-KW"/>
</dbReference>
<comment type="caution">
    <text evidence="8">The sequence shown here is derived from an EMBL/GenBank/DDBJ whole genome shotgun (WGS) entry which is preliminary data.</text>
</comment>
<evidence type="ECO:0000256" key="5">
    <source>
        <dbReference type="HAMAP-Rule" id="MF_01326"/>
    </source>
</evidence>
<evidence type="ECO:0000256" key="2">
    <source>
        <dbReference type="ARBA" id="ARBA00022980"/>
    </source>
</evidence>
<accession>A0A0R2QJA0</accession>
<name>A0A0R2QJA0_9ACTN</name>
<dbReference type="SUPFAM" id="SSF50104">
    <property type="entry name" value="Translation proteins SH3-like domain"/>
    <property type="match status" value="1"/>
</dbReference>
<dbReference type="InterPro" id="IPR003256">
    <property type="entry name" value="Ribosomal_uL24"/>
</dbReference>
<organism evidence="8 9">
    <name type="scientific">Acidimicrobiia bacterium BACL6 MAG-120924-bin43</name>
    <dbReference type="NCBI Taxonomy" id="1655583"/>
    <lineage>
        <taxon>Bacteria</taxon>
        <taxon>Bacillati</taxon>
        <taxon>Actinomycetota</taxon>
        <taxon>Acidimicrobiia</taxon>
        <taxon>acIV cluster</taxon>
    </lineage>
</organism>
<dbReference type="PANTHER" id="PTHR12903">
    <property type="entry name" value="MITOCHONDRIAL RIBOSOMAL PROTEIN L24"/>
    <property type="match status" value="1"/>
</dbReference>
<keyword evidence="2 5" id="KW-0689">Ribosomal protein</keyword>
<dbReference type="EMBL" id="LIBJ01000089">
    <property type="protein sequence ID" value="KRO48413.1"/>
    <property type="molecule type" value="Genomic_DNA"/>
</dbReference>
<proteinExistence type="inferred from homology"/>
<dbReference type="PROSITE" id="PS01108">
    <property type="entry name" value="RIBOSOMAL_L24"/>
    <property type="match status" value="1"/>
</dbReference>
<evidence type="ECO:0000313" key="8">
    <source>
        <dbReference type="EMBL" id="KRO48413.1"/>
    </source>
</evidence>
<feature type="domain" description="KOW" evidence="7">
    <location>
        <begin position="2"/>
        <end position="29"/>
    </location>
</feature>
<evidence type="ECO:0000313" key="9">
    <source>
        <dbReference type="Proteomes" id="UP000051017"/>
    </source>
</evidence>
<evidence type="ECO:0000256" key="3">
    <source>
        <dbReference type="ARBA" id="ARBA00023274"/>
    </source>
</evidence>
<evidence type="ECO:0000259" key="7">
    <source>
        <dbReference type="SMART" id="SM00739"/>
    </source>
</evidence>
<dbReference type="InterPro" id="IPR057264">
    <property type="entry name" value="Ribosomal_uL24_C"/>
</dbReference>
<evidence type="ECO:0000256" key="6">
    <source>
        <dbReference type="RuleBase" id="RU003477"/>
    </source>
</evidence>
<dbReference type="CDD" id="cd06089">
    <property type="entry name" value="KOW_RPL26"/>
    <property type="match status" value="1"/>
</dbReference>
<dbReference type="InterPro" id="IPR005825">
    <property type="entry name" value="Ribosomal_uL24_CS"/>
</dbReference>
<dbReference type="InterPro" id="IPR005824">
    <property type="entry name" value="KOW"/>
</dbReference>
<dbReference type="Pfam" id="PF17136">
    <property type="entry name" value="ribosomal_L24"/>
    <property type="match status" value="1"/>
</dbReference>
<reference evidence="8 9" key="1">
    <citation type="submission" date="2015-10" db="EMBL/GenBank/DDBJ databases">
        <title>Metagenome-Assembled Genomes uncover a global brackish microbiome.</title>
        <authorList>
            <person name="Hugerth L.W."/>
            <person name="Larsson J."/>
            <person name="Alneberg J."/>
            <person name="Lindh M.V."/>
            <person name="Legrand C."/>
            <person name="Pinhassi J."/>
            <person name="Andersson A.F."/>
        </authorList>
    </citation>
    <scope>NUCLEOTIDE SEQUENCE [LARGE SCALE GENOMIC DNA]</scope>
    <source>
        <strain evidence="8">BACL6 MAG-120924-bin43</strain>
    </source>
</reference>
<dbReference type="InterPro" id="IPR014722">
    <property type="entry name" value="Rib_uL2_dom2"/>
</dbReference>
<keyword evidence="5" id="KW-0699">rRNA-binding</keyword>
<evidence type="ECO:0000256" key="1">
    <source>
        <dbReference type="ARBA" id="ARBA00010618"/>
    </source>
</evidence>
<dbReference type="NCBIfam" id="TIGR01079">
    <property type="entry name" value="rplX_bact"/>
    <property type="match status" value="1"/>
</dbReference>
<dbReference type="InterPro" id="IPR041988">
    <property type="entry name" value="Ribosomal_uL24_KOW"/>
</dbReference>
<dbReference type="GO" id="GO:0003735">
    <property type="term" value="F:structural constituent of ribosome"/>
    <property type="evidence" value="ECO:0007669"/>
    <property type="project" value="InterPro"/>
</dbReference>
<dbReference type="AlphaFoldDB" id="A0A0R2QJA0"/>
<gene>
    <name evidence="5" type="primary">rplX</name>
    <name evidence="8" type="ORF">ABR75_02500</name>
</gene>
<comment type="function">
    <text evidence="5">One of two assembly initiator proteins, it binds directly to the 5'-end of the 23S rRNA, where it nucleates assembly of the 50S subunit.</text>
</comment>
<sequence length="101" mass="10799">MKLKKGDTVIVIAGKDKGKQGEISTVLPKLNKVKIAGVNTAKRHLAARGNDTNTGGIIDKDMPIDASNVMFVHKGKPTRVGYKIKDDGTKVRVAKSTGDEI</sequence>
<dbReference type="HAMAP" id="MF_01326_B">
    <property type="entry name" value="Ribosomal_uL24_B"/>
    <property type="match status" value="1"/>
</dbReference>
<dbReference type="Pfam" id="PF00467">
    <property type="entry name" value="KOW"/>
    <property type="match status" value="1"/>
</dbReference>
<keyword evidence="5" id="KW-0694">RNA-binding</keyword>
<comment type="function">
    <text evidence="5">One of the proteins that surrounds the polypeptide exit tunnel on the outside of the subunit.</text>
</comment>